<keyword evidence="10" id="KW-0653">Protein transport</keyword>
<dbReference type="InterPro" id="IPR042094">
    <property type="entry name" value="T2SS_GspF_sf"/>
</dbReference>
<keyword evidence="18" id="KW-1185">Reference proteome</keyword>
<dbReference type="GO" id="GO:0015628">
    <property type="term" value="P:protein secretion by the type II secretion system"/>
    <property type="evidence" value="ECO:0007669"/>
    <property type="project" value="InterPro"/>
</dbReference>
<evidence type="ECO:0000256" key="2">
    <source>
        <dbReference type="ARBA" id="ARBA00004429"/>
    </source>
</evidence>
<evidence type="ECO:0000256" key="5">
    <source>
        <dbReference type="ARBA" id="ARBA00022475"/>
    </source>
</evidence>
<keyword evidence="12 15" id="KW-0472">Membrane</keyword>
<accession>A0A0C1TXE3</accession>
<proteinExistence type="inferred from homology"/>
<evidence type="ECO:0000256" key="8">
    <source>
        <dbReference type="ARBA" id="ARBA00022723"/>
    </source>
</evidence>
<keyword evidence="8" id="KW-0479">Metal-binding</keyword>
<dbReference type="FunFam" id="1.20.81.30:FF:000001">
    <property type="entry name" value="Type II secretion system protein F"/>
    <property type="match status" value="2"/>
</dbReference>
<feature type="transmembrane region" description="Helical" evidence="15">
    <location>
        <begin position="222"/>
        <end position="241"/>
    </location>
</feature>
<dbReference type="EMBL" id="JXBL01000001">
    <property type="protein sequence ID" value="KIE44003.1"/>
    <property type="molecule type" value="Genomic_DNA"/>
</dbReference>
<evidence type="ECO:0000256" key="10">
    <source>
        <dbReference type="ARBA" id="ARBA00022927"/>
    </source>
</evidence>
<keyword evidence="11 15" id="KW-1133">Transmembrane helix</keyword>
<evidence type="ECO:0000256" key="4">
    <source>
        <dbReference type="ARBA" id="ARBA00022448"/>
    </source>
</evidence>
<dbReference type="InterPro" id="IPR011850">
    <property type="entry name" value="T2SS_GspF"/>
</dbReference>
<evidence type="ECO:0000256" key="13">
    <source>
        <dbReference type="ARBA" id="ARBA00030750"/>
    </source>
</evidence>
<evidence type="ECO:0000259" key="16">
    <source>
        <dbReference type="Pfam" id="PF00482"/>
    </source>
</evidence>
<dbReference type="PANTHER" id="PTHR30012">
    <property type="entry name" value="GENERAL SECRETION PATHWAY PROTEIN"/>
    <property type="match status" value="1"/>
</dbReference>
<dbReference type="Gene3D" id="1.20.81.30">
    <property type="entry name" value="Type II secretion system (T2SS), domain F"/>
    <property type="match status" value="2"/>
</dbReference>
<dbReference type="GO" id="GO:0005886">
    <property type="term" value="C:plasma membrane"/>
    <property type="evidence" value="ECO:0007669"/>
    <property type="project" value="UniProtKB-SubCell"/>
</dbReference>
<dbReference type="Proteomes" id="UP000031433">
    <property type="component" value="Unassembled WGS sequence"/>
</dbReference>
<evidence type="ECO:0000256" key="9">
    <source>
        <dbReference type="ARBA" id="ARBA00022837"/>
    </source>
</evidence>
<feature type="domain" description="Type II secretion system protein GspF" evidence="16">
    <location>
        <begin position="272"/>
        <end position="394"/>
    </location>
</feature>
<dbReference type="InterPro" id="IPR001992">
    <property type="entry name" value="T2SS_GspF/T4SS_PilC_CS"/>
</dbReference>
<keyword evidence="6" id="KW-0997">Cell inner membrane</keyword>
<dbReference type="PRINTS" id="PR00812">
    <property type="entry name" value="BCTERIALGSPF"/>
</dbReference>
<keyword evidence="9" id="KW-0106">Calcium</keyword>
<feature type="transmembrane region" description="Helical" evidence="15">
    <location>
        <begin position="169"/>
        <end position="191"/>
    </location>
</feature>
<keyword evidence="5" id="KW-1003">Cell membrane</keyword>
<sequence length="403" mass="43465">MPTFRYSAYTAGGRETSGTVEAESLKEAKLRLKRDGLYPRDIGPVSETAGTVSRRFGGRSAGPAQVALMTRRLATLVGSQVPIYEAVTTLWEQEDPGEIKKALGRIRERLAEGANLAKALSLEPRLFSESYVAMVAAGEASGALDAVLERVALFLEEQRAIRSKITASLAYPTLMVLVGSAVMLFLLAFVIPKIVTIFEDNRAALPLITIALIKTSTFLRSFWWACIAAVAGVVLLYRRLMKDEASRLRRDRVLLRIPVVGSLLRQLILSRFAKVLGLLLSSGVPVMRALEITAQVVVNRHYRAALTGVIAGLAEGGTLSGALRTTGLFPPLLVHMVAVGEKGGELEEMLGKAGSAFEREFESSVSGLMALLEPLLVLAMGLAVGLVVVAVLLPIFELNQLIR</sequence>
<evidence type="ECO:0000256" key="11">
    <source>
        <dbReference type="ARBA" id="ARBA00022989"/>
    </source>
</evidence>
<evidence type="ECO:0000256" key="3">
    <source>
        <dbReference type="ARBA" id="ARBA00005745"/>
    </source>
</evidence>
<dbReference type="NCBIfam" id="TIGR02120">
    <property type="entry name" value="GspF"/>
    <property type="match status" value="1"/>
</dbReference>
<evidence type="ECO:0000256" key="12">
    <source>
        <dbReference type="ARBA" id="ARBA00023136"/>
    </source>
</evidence>
<evidence type="ECO:0000256" key="14">
    <source>
        <dbReference type="RuleBase" id="RU003923"/>
    </source>
</evidence>
<dbReference type="AlphaFoldDB" id="A0A0C1TXE3"/>
<dbReference type="GO" id="GO:0046872">
    <property type="term" value="F:metal ion binding"/>
    <property type="evidence" value="ECO:0007669"/>
    <property type="project" value="UniProtKB-KW"/>
</dbReference>
<protein>
    <recommendedName>
        <fullName evidence="13">General secretion pathway protein F</fullName>
    </recommendedName>
</protein>
<feature type="transmembrane region" description="Helical" evidence="15">
    <location>
        <begin position="375"/>
        <end position="396"/>
    </location>
</feature>
<evidence type="ECO:0000256" key="7">
    <source>
        <dbReference type="ARBA" id="ARBA00022692"/>
    </source>
</evidence>
<organism evidence="17 18">
    <name type="scientific">Geobacter soli</name>
    <dbReference type="NCBI Taxonomy" id="1510391"/>
    <lineage>
        <taxon>Bacteria</taxon>
        <taxon>Pseudomonadati</taxon>
        <taxon>Thermodesulfobacteriota</taxon>
        <taxon>Desulfuromonadia</taxon>
        <taxon>Geobacterales</taxon>
        <taxon>Geobacteraceae</taxon>
        <taxon>Geobacter</taxon>
    </lineage>
</organism>
<dbReference type="Pfam" id="PF00482">
    <property type="entry name" value="T2SSF"/>
    <property type="match status" value="2"/>
</dbReference>
<evidence type="ECO:0000256" key="6">
    <source>
        <dbReference type="ARBA" id="ARBA00022519"/>
    </source>
</evidence>
<evidence type="ECO:0000256" key="1">
    <source>
        <dbReference type="ARBA" id="ARBA00002684"/>
    </source>
</evidence>
<feature type="domain" description="Type II secretion system protein GspF" evidence="16">
    <location>
        <begin position="70"/>
        <end position="192"/>
    </location>
</feature>
<comment type="subcellular location">
    <subcellularLocation>
        <location evidence="2">Cell inner membrane</location>
        <topology evidence="2">Multi-pass membrane protein</topology>
    </subcellularLocation>
    <subcellularLocation>
        <location evidence="14">Cell membrane</location>
        <topology evidence="14">Multi-pass membrane protein</topology>
    </subcellularLocation>
</comment>
<evidence type="ECO:0000313" key="17">
    <source>
        <dbReference type="EMBL" id="KIE44003.1"/>
    </source>
</evidence>
<dbReference type="PANTHER" id="PTHR30012:SF0">
    <property type="entry name" value="TYPE II SECRETION SYSTEM PROTEIN F-RELATED"/>
    <property type="match status" value="1"/>
</dbReference>
<reference evidence="17 18" key="1">
    <citation type="submission" date="2015-01" db="EMBL/GenBank/DDBJ databases">
        <title>Genome sequence of the anaerobic bacterium Geobacter soli GSS01, a dissimilatory Fe(III) reducer from soil.</title>
        <authorList>
            <person name="Yang G."/>
            <person name="Zhou S."/>
        </authorList>
    </citation>
    <scope>NUCLEOTIDE SEQUENCE [LARGE SCALE GENOMIC DNA]</scope>
    <source>
        <strain evidence="17 18">GSS01</strain>
    </source>
</reference>
<dbReference type="PROSITE" id="PS00874">
    <property type="entry name" value="T2SP_F"/>
    <property type="match status" value="1"/>
</dbReference>
<evidence type="ECO:0000313" key="18">
    <source>
        <dbReference type="Proteomes" id="UP000031433"/>
    </source>
</evidence>
<keyword evidence="7 14" id="KW-0812">Transmembrane</keyword>
<dbReference type="InterPro" id="IPR018076">
    <property type="entry name" value="T2SS_GspF_dom"/>
</dbReference>
<dbReference type="RefSeq" id="WP_039647873.1">
    <property type="nucleotide sequence ID" value="NZ_JXBL01000001.1"/>
</dbReference>
<evidence type="ECO:0000256" key="15">
    <source>
        <dbReference type="SAM" id="Phobius"/>
    </source>
</evidence>
<dbReference type="GO" id="GO:0015627">
    <property type="term" value="C:type II protein secretion system complex"/>
    <property type="evidence" value="ECO:0007669"/>
    <property type="project" value="InterPro"/>
</dbReference>
<dbReference type="InterPro" id="IPR003004">
    <property type="entry name" value="GspF/PilC"/>
</dbReference>
<comment type="caution">
    <text evidence="17">The sequence shown here is derived from an EMBL/GenBank/DDBJ whole genome shotgun (WGS) entry which is preliminary data.</text>
</comment>
<gene>
    <name evidence="17" type="ORF">SE37_15935</name>
</gene>
<comment type="function">
    <text evidence="1">Component of the type II secretion system inner membrane complex required for the energy-dependent secretion of extracellular factors such as proteases and toxins from the periplasm.</text>
</comment>
<keyword evidence="4 14" id="KW-0813">Transport</keyword>
<comment type="similarity">
    <text evidence="3 14">Belongs to the GSP F family.</text>
</comment>
<name>A0A0C1TXE3_9BACT</name>